<dbReference type="InterPro" id="IPR033949">
    <property type="entry name" value="CobQ_GATase1"/>
</dbReference>
<gene>
    <name evidence="2" type="primary">gatD</name>
    <name evidence="4" type="ORF">QS713_02895</name>
</gene>
<sequence length="240" mass="25229">MGLRICVLLPEVLGTYGDGGNALVLAQRARWRNVDAEIVKVSHGESIPTEVDLFTIGGGEDTAQAIAAEYLRKNNVFFEMLESKIPVLAICAGMQILGRSYTDAQGREVEGAGVLDCVTLPGGKRAIGELVSTPLLPGLTEPLTGFENHGGVTEIGVNARTLGKVLSGVGNGGGSAADRVEGVVQGSVIATYMHGPVLARNPQLADYLLTQAGVDCTAELEMPHVNRLRKERLKNQLGAA</sequence>
<feature type="active site" description="Nucleophile" evidence="2">
    <location>
        <position position="91"/>
    </location>
</feature>
<comment type="catalytic activity">
    <reaction evidence="2">
        <text>beta-D-GlcNAc-(1-&gt;4)-Mur2Ac(oyl-L-Ala-gamma-D-Glu-L-Lys-D-Ala-D-Ala)-di-trans,octa-cis-undecaprenyl diphosphate + L-glutamine + ATP + H2O = beta-D-GlcNAc-(1-&gt;4)-Mur2Ac(oyl-L-Ala-D-isoglutaminyl-L-Lys-D-Ala-D-Ala)-di-trans,octa-cis-undecaprenyl diphosphate + L-glutamate + ADP + phosphate + H(+)</text>
        <dbReference type="Rhea" id="RHEA:57928"/>
        <dbReference type="ChEBI" id="CHEBI:15377"/>
        <dbReference type="ChEBI" id="CHEBI:15378"/>
        <dbReference type="ChEBI" id="CHEBI:29985"/>
        <dbReference type="ChEBI" id="CHEBI:30616"/>
        <dbReference type="ChEBI" id="CHEBI:43474"/>
        <dbReference type="ChEBI" id="CHEBI:58359"/>
        <dbReference type="ChEBI" id="CHEBI:60033"/>
        <dbReference type="ChEBI" id="CHEBI:62233"/>
        <dbReference type="ChEBI" id="CHEBI:456216"/>
        <dbReference type="EC" id="6.3.5.13"/>
    </reaction>
</comment>
<reference evidence="4 5" key="1">
    <citation type="submission" date="2023-06" db="EMBL/GenBank/DDBJ databases">
        <title>Draft genome sequence of Gleimia hominis type strain CCUG 57540T.</title>
        <authorList>
            <person name="Salva-Serra F."/>
            <person name="Cardew S."/>
            <person name="Jensie Markopoulos S."/>
            <person name="Ohlen M."/>
            <person name="Inganas E."/>
            <person name="Svensson-Stadler L."/>
            <person name="Moore E.R.B."/>
        </authorList>
    </citation>
    <scope>NUCLEOTIDE SEQUENCE [LARGE SCALE GENOMIC DNA]</scope>
    <source>
        <strain evidence="4 5">CCUG 57540</strain>
    </source>
</reference>
<name>A0ABU3I9X6_9ACTO</name>
<dbReference type="EC" id="3.5.1.2" evidence="2"/>
<comment type="pathway">
    <text evidence="2">Cell wall biogenesis; peptidoglycan biosynthesis.</text>
</comment>
<dbReference type="PANTHER" id="PTHR21343:SF9">
    <property type="entry name" value="LIPID II ISOGLUTAMINYL SYNTHASE (GLUTAMINE-HYDROLYZING) SUBUNIT GATD"/>
    <property type="match status" value="1"/>
</dbReference>
<dbReference type="Pfam" id="PF07685">
    <property type="entry name" value="GATase_3"/>
    <property type="match status" value="1"/>
</dbReference>
<dbReference type="Proteomes" id="UP001247542">
    <property type="component" value="Unassembled WGS sequence"/>
</dbReference>
<feature type="domain" description="CobB/CobQ-like glutamine amidotransferase" evidence="3">
    <location>
        <begin position="4"/>
        <end position="201"/>
    </location>
</feature>
<dbReference type="PROSITE" id="PS51274">
    <property type="entry name" value="GATASE_COBBQ"/>
    <property type="match status" value="1"/>
</dbReference>
<evidence type="ECO:0000256" key="1">
    <source>
        <dbReference type="ARBA" id="ARBA00022962"/>
    </source>
</evidence>
<dbReference type="PROSITE" id="PS51273">
    <property type="entry name" value="GATASE_TYPE_1"/>
    <property type="match status" value="1"/>
</dbReference>
<protein>
    <recommendedName>
        <fullName evidence="2">Lipid II isoglutaminyl synthase (glutamine-hydrolyzing) subunit GatD</fullName>
        <ecNumber evidence="2">6.3.5.13</ecNumber>
    </recommendedName>
    <alternativeName>
        <fullName evidence="2">Lipid II isoglutaminyl synthase glutaminase subunit</fullName>
        <ecNumber evidence="2">3.5.1.2</ecNumber>
    </alternativeName>
</protein>
<keyword evidence="2" id="KW-0573">Peptidoglycan synthesis</keyword>
<keyword evidence="5" id="KW-1185">Reference proteome</keyword>
<dbReference type="HAMAP" id="MF_02213">
    <property type="entry name" value="Lipid_II_synth_GatD"/>
    <property type="match status" value="1"/>
</dbReference>
<comment type="subunit">
    <text evidence="2">Forms a heterodimer with MurT.</text>
</comment>
<organism evidence="4 5">
    <name type="scientific">Gleimia hominis</name>
    <dbReference type="NCBI Taxonomy" id="595468"/>
    <lineage>
        <taxon>Bacteria</taxon>
        <taxon>Bacillati</taxon>
        <taxon>Actinomycetota</taxon>
        <taxon>Actinomycetes</taxon>
        <taxon>Actinomycetales</taxon>
        <taxon>Actinomycetaceae</taxon>
        <taxon>Gleimia</taxon>
    </lineage>
</organism>
<dbReference type="InterPro" id="IPR011698">
    <property type="entry name" value="GATase_3"/>
</dbReference>
<accession>A0ABU3I9X6</accession>
<proteinExistence type="inferred from homology"/>
<comment type="caution">
    <text evidence="4">The sequence shown here is derived from an EMBL/GenBank/DDBJ whole genome shotgun (WGS) entry which is preliminary data.</text>
</comment>
<evidence type="ECO:0000256" key="2">
    <source>
        <dbReference type="HAMAP-Rule" id="MF_02213"/>
    </source>
</evidence>
<feature type="binding site" evidence="2">
    <location>
        <position position="125"/>
    </location>
    <ligand>
        <name>substrate</name>
    </ligand>
</feature>
<keyword evidence="2" id="KW-0378">Hydrolase</keyword>
<comment type="catalytic activity">
    <reaction evidence="2">
        <text>L-glutamine + H2O = L-glutamate + NH4(+)</text>
        <dbReference type="Rhea" id="RHEA:15889"/>
        <dbReference type="ChEBI" id="CHEBI:15377"/>
        <dbReference type="ChEBI" id="CHEBI:28938"/>
        <dbReference type="ChEBI" id="CHEBI:29985"/>
        <dbReference type="ChEBI" id="CHEBI:58359"/>
        <dbReference type="EC" id="3.5.1.2"/>
    </reaction>
</comment>
<comment type="function">
    <text evidence="2">The lipid II isoglutaminyl synthase complex catalyzes the formation of alpha-D-isoglutamine in the cell wall lipid II stem peptide. The GatD subunit catalyzes the hydrolysis of glutamine to glutamate and ammonia. The resulting ammonia molecule is channeled to the active site of MurT.</text>
</comment>
<evidence type="ECO:0000313" key="5">
    <source>
        <dbReference type="Proteomes" id="UP001247542"/>
    </source>
</evidence>
<dbReference type="RefSeq" id="WP_313272292.1">
    <property type="nucleotide sequence ID" value="NZ_JASXSX010000001.1"/>
</dbReference>
<keyword evidence="2" id="KW-0436">Ligase</keyword>
<dbReference type="EC" id="6.3.5.13" evidence="2"/>
<dbReference type="SUPFAM" id="SSF52317">
    <property type="entry name" value="Class I glutamine amidotransferase-like"/>
    <property type="match status" value="1"/>
</dbReference>
<keyword evidence="2" id="KW-0133">Cell shape</keyword>
<evidence type="ECO:0000259" key="3">
    <source>
        <dbReference type="Pfam" id="PF07685"/>
    </source>
</evidence>
<dbReference type="CDD" id="cd01750">
    <property type="entry name" value="GATase1_CobQ"/>
    <property type="match status" value="1"/>
</dbReference>
<dbReference type="InterPro" id="IPR029062">
    <property type="entry name" value="Class_I_gatase-like"/>
</dbReference>
<evidence type="ECO:0000313" key="4">
    <source>
        <dbReference type="EMBL" id="MDT3767013.1"/>
    </source>
</evidence>
<dbReference type="InterPro" id="IPR043702">
    <property type="entry name" value="Lipid_II_synth_GatD"/>
</dbReference>
<comment type="similarity">
    <text evidence="2">Belongs to the CobB/CobQ family. GatD subfamily.</text>
</comment>
<feature type="active site" evidence="2">
    <location>
        <position position="194"/>
    </location>
</feature>
<dbReference type="Gene3D" id="3.40.50.880">
    <property type="match status" value="1"/>
</dbReference>
<keyword evidence="2" id="KW-0961">Cell wall biogenesis/degradation</keyword>
<keyword evidence="1 2" id="KW-0315">Glutamine amidotransferase</keyword>
<dbReference type="EMBL" id="JASXSX010000001">
    <property type="protein sequence ID" value="MDT3767013.1"/>
    <property type="molecule type" value="Genomic_DNA"/>
</dbReference>
<dbReference type="PANTHER" id="PTHR21343">
    <property type="entry name" value="DETHIOBIOTIN SYNTHETASE"/>
    <property type="match status" value="1"/>
</dbReference>